<dbReference type="SMART" id="SM00167">
    <property type="entry name" value="VPS9"/>
    <property type="match status" value="1"/>
</dbReference>
<evidence type="ECO:0000259" key="2">
    <source>
        <dbReference type="PROSITE" id="PS51205"/>
    </source>
</evidence>
<dbReference type="Gene3D" id="1.20.1050.80">
    <property type="entry name" value="VPS9 domain"/>
    <property type="match status" value="1"/>
</dbReference>
<dbReference type="GO" id="GO:0031267">
    <property type="term" value="F:small GTPase binding"/>
    <property type="evidence" value="ECO:0007669"/>
    <property type="project" value="TreeGrafter"/>
</dbReference>
<organism evidence="3 4">
    <name type="scientific">Pseudovirgaria hyperparasitica</name>
    <dbReference type="NCBI Taxonomy" id="470096"/>
    <lineage>
        <taxon>Eukaryota</taxon>
        <taxon>Fungi</taxon>
        <taxon>Dikarya</taxon>
        <taxon>Ascomycota</taxon>
        <taxon>Pezizomycotina</taxon>
        <taxon>Dothideomycetes</taxon>
        <taxon>Dothideomycetes incertae sedis</taxon>
        <taxon>Acrospermales</taxon>
        <taxon>Acrospermaceae</taxon>
        <taxon>Pseudovirgaria</taxon>
    </lineage>
</organism>
<accession>A0A6A6WJ98</accession>
<dbReference type="EMBL" id="ML996567">
    <property type="protein sequence ID" value="KAF2761371.1"/>
    <property type="molecule type" value="Genomic_DNA"/>
</dbReference>
<dbReference type="OrthoDB" id="10264848at2759"/>
<dbReference type="AlphaFoldDB" id="A0A6A6WJ98"/>
<dbReference type="Proteomes" id="UP000799437">
    <property type="component" value="Unassembled WGS sequence"/>
</dbReference>
<protein>
    <recommendedName>
        <fullName evidence="2">VPS9 domain-containing protein</fullName>
    </recommendedName>
</protein>
<keyword evidence="4" id="KW-1185">Reference proteome</keyword>
<dbReference type="SUPFAM" id="SSF109993">
    <property type="entry name" value="VPS9 domain"/>
    <property type="match status" value="1"/>
</dbReference>
<dbReference type="PROSITE" id="PS51205">
    <property type="entry name" value="VPS9"/>
    <property type="match status" value="1"/>
</dbReference>
<feature type="region of interest" description="Disordered" evidence="1">
    <location>
        <begin position="389"/>
        <end position="442"/>
    </location>
</feature>
<feature type="compositionally biased region" description="Basic and acidic residues" evidence="1">
    <location>
        <begin position="534"/>
        <end position="549"/>
    </location>
</feature>
<feature type="compositionally biased region" description="Polar residues" evidence="1">
    <location>
        <begin position="173"/>
        <end position="187"/>
    </location>
</feature>
<reference evidence="3" key="1">
    <citation type="journal article" date="2020" name="Stud. Mycol.">
        <title>101 Dothideomycetes genomes: a test case for predicting lifestyles and emergence of pathogens.</title>
        <authorList>
            <person name="Haridas S."/>
            <person name="Albert R."/>
            <person name="Binder M."/>
            <person name="Bloem J."/>
            <person name="Labutti K."/>
            <person name="Salamov A."/>
            <person name="Andreopoulos B."/>
            <person name="Baker S."/>
            <person name="Barry K."/>
            <person name="Bills G."/>
            <person name="Bluhm B."/>
            <person name="Cannon C."/>
            <person name="Castanera R."/>
            <person name="Culley D."/>
            <person name="Daum C."/>
            <person name="Ezra D."/>
            <person name="Gonzalez J."/>
            <person name="Henrissat B."/>
            <person name="Kuo A."/>
            <person name="Liang C."/>
            <person name="Lipzen A."/>
            <person name="Lutzoni F."/>
            <person name="Magnuson J."/>
            <person name="Mondo S."/>
            <person name="Nolan M."/>
            <person name="Ohm R."/>
            <person name="Pangilinan J."/>
            <person name="Park H.-J."/>
            <person name="Ramirez L."/>
            <person name="Alfaro M."/>
            <person name="Sun H."/>
            <person name="Tritt A."/>
            <person name="Yoshinaga Y."/>
            <person name="Zwiers L.-H."/>
            <person name="Turgeon B."/>
            <person name="Goodwin S."/>
            <person name="Spatafora J."/>
            <person name="Crous P."/>
            <person name="Grigoriev I."/>
        </authorList>
    </citation>
    <scope>NUCLEOTIDE SEQUENCE</scope>
    <source>
        <strain evidence="3">CBS 121739</strain>
    </source>
</reference>
<dbReference type="InterPro" id="IPR045046">
    <property type="entry name" value="Vps9-like"/>
</dbReference>
<feature type="compositionally biased region" description="Polar residues" evidence="1">
    <location>
        <begin position="423"/>
        <end position="442"/>
    </location>
</feature>
<dbReference type="PANTHER" id="PTHR23101">
    <property type="entry name" value="RAB GDP/GTP EXCHANGE FACTOR"/>
    <property type="match status" value="1"/>
</dbReference>
<feature type="compositionally biased region" description="Polar residues" evidence="1">
    <location>
        <begin position="13"/>
        <end position="38"/>
    </location>
</feature>
<name>A0A6A6WJ98_9PEZI</name>
<feature type="compositionally biased region" description="Basic and acidic residues" evidence="1">
    <location>
        <begin position="1"/>
        <end position="11"/>
    </location>
</feature>
<gene>
    <name evidence="3" type="ORF">EJ05DRAFT_536155</name>
</gene>
<evidence type="ECO:0000256" key="1">
    <source>
        <dbReference type="SAM" id="MobiDB-lite"/>
    </source>
</evidence>
<dbReference type="InterPro" id="IPR037191">
    <property type="entry name" value="VPS9_dom_sf"/>
</dbReference>
<dbReference type="InterPro" id="IPR003123">
    <property type="entry name" value="VPS9"/>
</dbReference>
<dbReference type="GO" id="GO:0016192">
    <property type="term" value="P:vesicle-mediated transport"/>
    <property type="evidence" value="ECO:0007669"/>
    <property type="project" value="InterPro"/>
</dbReference>
<dbReference type="GO" id="GO:0005085">
    <property type="term" value="F:guanyl-nucleotide exchange factor activity"/>
    <property type="evidence" value="ECO:0007669"/>
    <property type="project" value="InterPro"/>
</dbReference>
<dbReference type="GeneID" id="54490345"/>
<evidence type="ECO:0000313" key="3">
    <source>
        <dbReference type="EMBL" id="KAF2761371.1"/>
    </source>
</evidence>
<dbReference type="Pfam" id="PF02204">
    <property type="entry name" value="VPS9"/>
    <property type="match status" value="1"/>
</dbReference>
<evidence type="ECO:0000313" key="4">
    <source>
        <dbReference type="Proteomes" id="UP000799437"/>
    </source>
</evidence>
<dbReference type="RefSeq" id="XP_033603822.1">
    <property type="nucleotide sequence ID" value="XM_033749291.1"/>
</dbReference>
<feature type="region of interest" description="Disordered" evidence="1">
    <location>
        <begin position="519"/>
        <end position="574"/>
    </location>
</feature>
<sequence length="728" mass="79108">MQRSTSDDASRSRPLQTSKSFSRLETTSDSPLTRSRASTVGADPIPEILAHEIAPSTESEDEAAKVDFFTTKEDDEPTNDGDEAEDAVVEGPPTLEQLPIEIRSMLERFLESLTAKVHPTPLSVDTLSDMFQEFYTRASSQIGTHIAALASRIGRETRSSSGDVIVGSHPKMTRTSSSGSEMLTPSEVTDRRKARRQLELKRVALEEAVERVVCSKLYEKLWRHRSTDDGERDQKLRSRIAALALVGIGLKELLVSSEDVTTELRETTAQNEEIIKEWLAGARNGLARMDEEQYPLGKLQQLTAVHKSIVETLSRIFPASSSADEILPTLIYTLITSPPESVNVISNVNFIQRFRANTRMDGEAAYCLVNLEAAISFLETVDLSSLRAGELPSGPDKASSHTTPRSESGPMNLGLSQEPEAPTSHTEIASKGQVTPTPRAQRRLSNLITSQTTKIEAASDAVRESIKSSADQALDTINNTLEESMKFFFGRLREQQKNNSAIGPDENIIPKTLEDARKLVSTPPPEEDAASTNEDGKPDEPLSRLDSKLSDIFGGKRPLRERSVDSTKSGGSGKRVAFASEKNSTANTASIIQTATGTTPVATGNAAVESMRTLGTSLNPLNRFANINMIPRFGRGPATSTPSGVTATATATGIGKDLATKSETVSIPDDKAVKALTALEELKKTSPPLKKYMEMKDAKTVRIGEVDELLKEYQRLAAALRQALQSGL</sequence>
<feature type="region of interest" description="Disordered" evidence="1">
    <location>
        <begin position="160"/>
        <end position="190"/>
    </location>
</feature>
<proteinExistence type="predicted"/>
<dbReference type="PANTHER" id="PTHR23101:SF97">
    <property type="entry name" value="DOMAIN PROTEIN, PUTATIVE (AFU_ORTHOLOGUE AFUA_2G10890)-RELATED"/>
    <property type="match status" value="1"/>
</dbReference>
<feature type="domain" description="VPS9" evidence="2">
    <location>
        <begin position="230"/>
        <end position="387"/>
    </location>
</feature>
<feature type="region of interest" description="Disordered" evidence="1">
    <location>
        <begin position="1"/>
        <end position="66"/>
    </location>
</feature>
<dbReference type="GO" id="GO:0005829">
    <property type="term" value="C:cytosol"/>
    <property type="evidence" value="ECO:0007669"/>
    <property type="project" value="TreeGrafter"/>
</dbReference>
<dbReference type="GO" id="GO:0030139">
    <property type="term" value="C:endocytic vesicle"/>
    <property type="evidence" value="ECO:0007669"/>
    <property type="project" value="TreeGrafter"/>
</dbReference>